<name>A0A147EXG2_MICTE</name>
<organism evidence="3 4">
    <name type="scientific">Microbacterium testaceum</name>
    <name type="common">Aureobacterium testaceum</name>
    <name type="synonym">Brevibacterium testaceum</name>
    <dbReference type="NCBI Taxonomy" id="2033"/>
    <lineage>
        <taxon>Bacteria</taxon>
        <taxon>Bacillati</taxon>
        <taxon>Actinomycetota</taxon>
        <taxon>Actinomycetes</taxon>
        <taxon>Micrococcales</taxon>
        <taxon>Microbacteriaceae</taxon>
        <taxon>Microbacterium</taxon>
    </lineage>
</organism>
<dbReference type="EC" id="3.4.21.89" evidence="1"/>
<evidence type="ECO:0000313" key="4">
    <source>
        <dbReference type="Proteomes" id="UP000075025"/>
    </source>
</evidence>
<protein>
    <recommendedName>
        <fullName evidence="1">Signal peptidase I</fullName>
        <ecNumber evidence="1">3.4.21.89</ecNumber>
    </recommendedName>
</protein>
<dbReference type="InterPro" id="IPR001733">
    <property type="entry name" value="Peptidase_S26B"/>
</dbReference>
<feature type="transmembrane region" description="Helical" evidence="2">
    <location>
        <begin position="112"/>
        <end position="131"/>
    </location>
</feature>
<reference evidence="3 4" key="1">
    <citation type="journal article" date="2016" name="Front. Microbiol.">
        <title>Genomic Resource of Rice Seed Associated Bacteria.</title>
        <authorList>
            <person name="Midha S."/>
            <person name="Bansal K."/>
            <person name="Sharma S."/>
            <person name="Kumar N."/>
            <person name="Patil P.P."/>
            <person name="Chaudhry V."/>
            <person name="Patil P.B."/>
        </authorList>
    </citation>
    <scope>NUCLEOTIDE SEQUENCE [LARGE SCALE GENOMIC DNA]</scope>
    <source>
        <strain evidence="3 4">NS220</strain>
    </source>
</reference>
<dbReference type="CDD" id="cd06462">
    <property type="entry name" value="Peptidase_S24_S26"/>
    <property type="match status" value="1"/>
</dbReference>
<comment type="caution">
    <text evidence="3">The sequence shown here is derived from an EMBL/GenBank/DDBJ whole genome shotgun (WGS) entry which is preliminary data.</text>
</comment>
<dbReference type="GO" id="GO:0006465">
    <property type="term" value="P:signal peptide processing"/>
    <property type="evidence" value="ECO:0007669"/>
    <property type="project" value="UniProtKB-UniRule"/>
</dbReference>
<evidence type="ECO:0000256" key="1">
    <source>
        <dbReference type="NCBIfam" id="TIGR02228"/>
    </source>
</evidence>
<proteinExistence type="predicted"/>
<evidence type="ECO:0000313" key="3">
    <source>
        <dbReference type="EMBL" id="KTR94690.1"/>
    </source>
</evidence>
<dbReference type="NCBIfam" id="TIGR02228">
    <property type="entry name" value="sigpep_I_arch"/>
    <property type="match status" value="1"/>
</dbReference>
<keyword evidence="2" id="KW-1133">Transmembrane helix</keyword>
<sequence>MERIRDAVTTLVGCLGILTVTWLVASAVWGLGIIVFMTGSMSPTLPTGAAAITQTVDAADLAVGDVVTVRRPGNGAQVTHRIVDVQPVAGDPQARSLTLRGDANDSADLRPYVVTTAARVLVGAPVAGSIITAAKAPAAMLGGSVLVAAVIAWALWPSSPRTQTSHPSR</sequence>
<keyword evidence="2" id="KW-0472">Membrane</keyword>
<dbReference type="GO" id="GO:0004252">
    <property type="term" value="F:serine-type endopeptidase activity"/>
    <property type="evidence" value="ECO:0007669"/>
    <property type="project" value="UniProtKB-UniRule"/>
</dbReference>
<accession>A0A147EXG2</accession>
<dbReference type="PATRIC" id="fig|2033.6.peg.2663"/>
<gene>
    <name evidence="3" type="ORF">NS220_08275</name>
</gene>
<dbReference type="GO" id="GO:0016020">
    <property type="term" value="C:membrane"/>
    <property type="evidence" value="ECO:0007669"/>
    <property type="project" value="UniProtKB-UniRule"/>
</dbReference>
<dbReference type="Proteomes" id="UP000075025">
    <property type="component" value="Unassembled WGS sequence"/>
</dbReference>
<dbReference type="AlphaFoldDB" id="A0A147EXG2"/>
<dbReference type="EMBL" id="LDRT01000049">
    <property type="protein sequence ID" value="KTR94690.1"/>
    <property type="molecule type" value="Genomic_DNA"/>
</dbReference>
<evidence type="ECO:0000256" key="2">
    <source>
        <dbReference type="SAM" id="Phobius"/>
    </source>
</evidence>
<dbReference type="GO" id="GO:0009003">
    <property type="term" value="F:signal peptidase activity"/>
    <property type="evidence" value="ECO:0007669"/>
    <property type="project" value="UniProtKB-EC"/>
</dbReference>
<feature type="transmembrane region" description="Helical" evidence="2">
    <location>
        <begin position="138"/>
        <end position="156"/>
    </location>
</feature>
<keyword evidence="2" id="KW-0812">Transmembrane</keyword>
<feature type="transmembrane region" description="Helical" evidence="2">
    <location>
        <begin position="12"/>
        <end position="37"/>
    </location>
</feature>